<dbReference type="EMBL" id="MPJW01000092">
    <property type="protein sequence ID" value="OLU41030.1"/>
    <property type="molecule type" value="Genomic_DNA"/>
</dbReference>
<dbReference type="GO" id="GO:0007059">
    <property type="term" value="P:chromosome segregation"/>
    <property type="evidence" value="ECO:0007669"/>
    <property type="project" value="UniProtKB-KW"/>
</dbReference>
<keyword evidence="3" id="KW-0132">Cell division</keyword>
<evidence type="ECO:0000313" key="12">
    <source>
        <dbReference type="EMBL" id="OLU41030.1"/>
    </source>
</evidence>
<evidence type="ECO:0000256" key="7">
    <source>
        <dbReference type="ARBA" id="ARBA00023172"/>
    </source>
</evidence>
<keyword evidence="6 9" id="KW-0238">DNA-binding</keyword>
<dbReference type="GO" id="GO:0015074">
    <property type="term" value="P:DNA integration"/>
    <property type="evidence" value="ECO:0007669"/>
    <property type="project" value="UniProtKB-KW"/>
</dbReference>
<dbReference type="PROSITE" id="PS51898">
    <property type="entry name" value="TYR_RECOMBINASE"/>
    <property type="match status" value="1"/>
</dbReference>
<evidence type="ECO:0000256" key="8">
    <source>
        <dbReference type="ARBA" id="ARBA00023306"/>
    </source>
</evidence>
<evidence type="ECO:0000259" key="10">
    <source>
        <dbReference type="PROSITE" id="PS51898"/>
    </source>
</evidence>
<dbReference type="Gene3D" id="1.10.443.10">
    <property type="entry name" value="Intergrase catalytic core"/>
    <property type="match status" value="1"/>
</dbReference>
<dbReference type="PROSITE" id="PS51900">
    <property type="entry name" value="CB"/>
    <property type="match status" value="1"/>
</dbReference>
<dbReference type="GO" id="GO:0006310">
    <property type="term" value="P:DNA recombination"/>
    <property type="evidence" value="ECO:0007669"/>
    <property type="project" value="UniProtKB-KW"/>
</dbReference>
<evidence type="ECO:0000259" key="11">
    <source>
        <dbReference type="PROSITE" id="PS51900"/>
    </source>
</evidence>
<evidence type="ECO:0008006" key="14">
    <source>
        <dbReference type="Google" id="ProtNLM"/>
    </source>
</evidence>
<evidence type="ECO:0000256" key="3">
    <source>
        <dbReference type="ARBA" id="ARBA00022618"/>
    </source>
</evidence>
<dbReference type="SUPFAM" id="SSF56349">
    <property type="entry name" value="DNA breaking-rejoining enzymes"/>
    <property type="match status" value="1"/>
</dbReference>
<dbReference type="Pfam" id="PF00589">
    <property type="entry name" value="Phage_integrase"/>
    <property type="match status" value="1"/>
</dbReference>
<comment type="caution">
    <text evidence="12">The sequence shown here is derived from an EMBL/GenBank/DDBJ whole genome shotgun (WGS) entry which is preliminary data.</text>
</comment>
<evidence type="ECO:0000256" key="2">
    <source>
        <dbReference type="ARBA" id="ARBA00022490"/>
    </source>
</evidence>
<keyword evidence="2" id="KW-0963">Cytoplasm</keyword>
<dbReference type="GO" id="GO:0005737">
    <property type="term" value="C:cytoplasm"/>
    <property type="evidence" value="ECO:0007669"/>
    <property type="project" value="UniProtKB-SubCell"/>
</dbReference>
<dbReference type="InterPro" id="IPR044068">
    <property type="entry name" value="CB"/>
</dbReference>
<dbReference type="CDD" id="cd00798">
    <property type="entry name" value="INT_XerDC_C"/>
    <property type="match status" value="1"/>
</dbReference>
<keyword evidence="8" id="KW-0131">Cell cycle</keyword>
<dbReference type="GO" id="GO:0003677">
    <property type="term" value="F:DNA binding"/>
    <property type="evidence" value="ECO:0007669"/>
    <property type="project" value="UniProtKB-UniRule"/>
</dbReference>
<dbReference type="InterPro" id="IPR013762">
    <property type="entry name" value="Integrase-like_cat_sf"/>
</dbReference>
<dbReference type="PANTHER" id="PTHR30349:SF77">
    <property type="entry name" value="TYROSINE RECOMBINASE XERC"/>
    <property type="match status" value="1"/>
</dbReference>
<evidence type="ECO:0000256" key="6">
    <source>
        <dbReference type="ARBA" id="ARBA00023125"/>
    </source>
</evidence>
<dbReference type="RefSeq" id="WP_075818538.1">
    <property type="nucleotide sequence ID" value="NZ_CAPIAK010000068.1"/>
</dbReference>
<accession>A0A1U7NHB3</accession>
<keyword evidence="4" id="KW-0159">Chromosome partition</keyword>
<dbReference type="OrthoDB" id="283809at2"/>
<keyword evidence="7" id="KW-0233">DNA recombination</keyword>
<dbReference type="GO" id="GO:0051301">
    <property type="term" value="P:cell division"/>
    <property type="evidence" value="ECO:0007669"/>
    <property type="project" value="UniProtKB-KW"/>
</dbReference>
<protein>
    <recommendedName>
        <fullName evidence="14">Tyrosine recombinase XerC</fullName>
    </recommendedName>
</protein>
<feature type="domain" description="Core-binding (CB)" evidence="11">
    <location>
        <begin position="2"/>
        <end position="91"/>
    </location>
</feature>
<evidence type="ECO:0000256" key="4">
    <source>
        <dbReference type="ARBA" id="ARBA00022829"/>
    </source>
</evidence>
<dbReference type="InterPro" id="IPR010998">
    <property type="entry name" value="Integrase_recombinase_N"/>
</dbReference>
<dbReference type="InterPro" id="IPR002104">
    <property type="entry name" value="Integrase_catalytic"/>
</dbReference>
<sequence length="302" mass="34628">MSAADQKIKDFLEYIFRSQQGSEHTIDAYRRDLIQLLNAMNKRGIEDFQDLTRPVLMSALSEIRQNGKVPLKNSSMSRKLCTYRSFYRYLMEHHLAESSPFDGIRAYPSQRKIPEFFFEEELSEFLGGFDETLPAQKRDKLLFTLMYACGLRVSEAAGLVWADISFSERIIRILGKGKKERIVPFPVWLRDDLEDYSIGKKASDPVFVSRLGKALSSRAIQQNMQKHADAIGLKMTVHPHMLRHSFATHLLDHGADIRTVQELLGHSSLSTTQIYTHVSTARLMKAYDESFPMAKKDWNSAS</sequence>
<reference evidence="12 13" key="1">
    <citation type="submission" date="2016-11" db="EMBL/GenBank/DDBJ databases">
        <title>Description of two novel members of the family Erysipelotrichaceae: Ileibacterium lipovorans gen. nov., sp. nov. and Dubosiella newyorkensis, gen. nov., sp. nov.</title>
        <authorList>
            <person name="Cox L.M."/>
            <person name="Sohn J."/>
            <person name="Tyrrell K.L."/>
            <person name="Citron D.M."/>
            <person name="Lawson P.A."/>
            <person name="Patel N.B."/>
            <person name="Iizumi T."/>
            <person name="Perez-Perez G.I."/>
            <person name="Goldstein E.J."/>
            <person name="Blaser M.J."/>
        </authorList>
    </citation>
    <scope>NUCLEOTIDE SEQUENCE [LARGE SCALE GENOMIC DNA]</scope>
    <source>
        <strain evidence="12 13">NYU-BL-A3</strain>
    </source>
</reference>
<keyword evidence="5" id="KW-0229">DNA integration</keyword>
<comment type="subcellular location">
    <subcellularLocation>
        <location evidence="1">Cytoplasm</location>
    </subcellularLocation>
</comment>
<feature type="domain" description="Tyr recombinase" evidence="10">
    <location>
        <begin position="112"/>
        <end position="288"/>
    </location>
</feature>
<dbReference type="GeneID" id="82202354"/>
<keyword evidence="13" id="KW-1185">Reference proteome</keyword>
<dbReference type="Gene3D" id="1.10.150.130">
    <property type="match status" value="1"/>
</dbReference>
<organism evidence="12 13">
    <name type="scientific">Ileibacterium valens</name>
    <dbReference type="NCBI Taxonomy" id="1862668"/>
    <lineage>
        <taxon>Bacteria</taxon>
        <taxon>Bacillati</taxon>
        <taxon>Bacillota</taxon>
        <taxon>Erysipelotrichia</taxon>
        <taxon>Erysipelotrichales</taxon>
        <taxon>Erysipelotrichaceae</taxon>
        <taxon>Ileibacterium</taxon>
    </lineage>
</organism>
<gene>
    <name evidence="12" type="ORF">BO222_03875</name>
</gene>
<dbReference type="AlphaFoldDB" id="A0A1U7NHB3"/>
<name>A0A1U7NHB3_9FIRM</name>
<evidence type="ECO:0000256" key="1">
    <source>
        <dbReference type="ARBA" id="ARBA00004496"/>
    </source>
</evidence>
<dbReference type="Proteomes" id="UP000186341">
    <property type="component" value="Unassembled WGS sequence"/>
</dbReference>
<evidence type="ECO:0000313" key="13">
    <source>
        <dbReference type="Proteomes" id="UP000186341"/>
    </source>
</evidence>
<dbReference type="InterPro" id="IPR050090">
    <property type="entry name" value="Tyrosine_recombinase_XerCD"/>
</dbReference>
<dbReference type="InterPro" id="IPR004107">
    <property type="entry name" value="Integrase_SAM-like_N"/>
</dbReference>
<evidence type="ECO:0000256" key="9">
    <source>
        <dbReference type="PROSITE-ProRule" id="PRU01248"/>
    </source>
</evidence>
<dbReference type="Pfam" id="PF02899">
    <property type="entry name" value="Phage_int_SAM_1"/>
    <property type="match status" value="1"/>
</dbReference>
<dbReference type="InterPro" id="IPR011010">
    <property type="entry name" value="DNA_brk_join_enz"/>
</dbReference>
<evidence type="ECO:0000256" key="5">
    <source>
        <dbReference type="ARBA" id="ARBA00022908"/>
    </source>
</evidence>
<dbReference type="PANTHER" id="PTHR30349">
    <property type="entry name" value="PHAGE INTEGRASE-RELATED"/>
    <property type="match status" value="1"/>
</dbReference>
<proteinExistence type="predicted"/>